<dbReference type="InterPro" id="IPR037524">
    <property type="entry name" value="PA14/GLEYA"/>
</dbReference>
<dbReference type="SUPFAM" id="SSF53448">
    <property type="entry name" value="Nucleotide-diphospho-sugar transferases"/>
    <property type="match status" value="1"/>
</dbReference>
<dbReference type="InterPro" id="IPR029044">
    <property type="entry name" value="Nucleotide-diphossugar_trans"/>
</dbReference>
<dbReference type="InterPro" id="IPR008428">
    <property type="entry name" value="Chond_GalNAc"/>
</dbReference>
<comment type="subcellular location">
    <subcellularLocation>
        <location evidence="1 9">Golgi apparatus</location>
        <location evidence="1 9">Golgi stack membrane</location>
        <topology evidence="1 9">Single-pass type II membrane protein</topology>
    </subcellularLocation>
</comment>
<keyword evidence="8 9" id="KW-0472">Membrane</keyword>
<evidence type="ECO:0000256" key="6">
    <source>
        <dbReference type="ARBA" id="ARBA00022989"/>
    </source>
</evidence>
<evidence type="ECO:0000256" key="2">
    <source>
        <dbReference type="ARBA" id="ARBA00009239"/>
    </source>
</evidence>
<dbReference type="Pfam" id="PF07691">
    <property type="entry name" value="PA14"/>
    <property type="match status" value="1"/>
</dbReference>
<comment type="similarity">
    <text evidence="2 9">Belongs to the chondroitin N-acetylgalactosaminyltransferase family.</text>
</comment>
<dbReference type="PANTHER" id="PTHR12369:SF5">
    <property type="entry name" value="HEXOSYLTRANSFERASE"/>
    <property type="match status" value="1"/>
</dbReference>
<evidence type="ECO:0000256" key="4">
    <source>
        <dbReference type="ARBA" id="ARBA00022692"/>
    </source>
</evidence>
<comment type="caution">
    <text evidence="11">The sequence shown here is derived from an EMBL/GenBank/DDBJ whole genome shotgun (WGS) entry which is preliminary data.</text>
</comment>
<sequence length="625" mass="71465">MRGSKIKVIFRILDTLSSGLSLLALLLIYRRITDSDFSLFNNLQSKTGQNDFETTPTQENDLNRYINGKLAVEVWPNICGGKLSNLYNSPFFPRFAEKSHFISETRTRLNESNYGQRIAGYLQPKETGYYKFVLYSDDGSEFWFGSNGSLTSLKLAASVASRDRIGSAPVGEIRYDSQITDDFLLEKGNKYPLEIIHLQGTEAEFVELHWIQPGKHYLEVITSEYISHLSNSHPVPKIVVSRDEESHSAVAVTTKFYLVAFLTEGIVKKILPTCNFVLPASTKPEVARFHAYREVKEVTIVTNDKEGNWTKNKEAKRLADLFMARLGKIFPKKYKIVRFYNLERIPLEDEGSVVLYFLELELGCDALDYTERVVEYVLLQNHEQNGVLTTDAQLCYPRGLDWNKDAVVHLILAVHHEGPRFRRFIEKLEKIFKENLEVYFHLVVVNSGNAGLDIREILGATSLLKYRVEELDGDYSWTRAINYGIRQIQDPEQIVLTADVHTDLPASIFEDCRKHCIEGKMIFAPVQYALDCGANPNKPKGSWYSHGYQMIGMYKGDWDGTGGLDESVNDHQAAWNLVDRILSSGIHVARMRSPNLFRLFYPESRDSTETTSVRKPRDITKRMFN</sequence>
<dbReference type="EC" id="2.4.1.-" evidence="9"/>
<protein>
    <recommendedName>
        <fullName evidence="9">Hexosyltransferase</fullName>
        <ecNumber evidence="9">2.4.1.-</ecNumber>
    </recommendedName>
</protein>
<evidence type="ECO:0000256" key="5">
    <source>
        <dbReference type="ARBA" id="ARBA00022968"/>
    </source>
</evidence>
<evidence type="ECO:0000313" key="12">
    <source>
        <dbReference type="Proteomes" id="UP001159405"/>
    </source>
</evidence>
<evidence type="ECO:0000256" key="3">
    <source>
        <dbReference type="ARBA" id="ARBA00022679"/>
    </source>
</evidence>
<organism evidence="11 12">
    <name type="scientific">Porites lobata</name>
    <dbReference type="NCBI Taxonomy" id="104759"/>
    <lineage>
        <taxon>Eukaryota</taxon>
        <taxon>Metazoa</taxon>
        <taxon>Cnidaria</taxon>
        <taxon>Anthozoa</taxon>
        <taxon>Hexacorallia</taxon>
        <taxon>Scleractinia</taxon>
        <taxon>Fungiina</taxon>
        <taxon>Poritidae</taxon>
        <taxon>Porites</taxon>
    </lineage>
</organism>
<dbReference type="PANTHER" id="PTHR12369">
    <property type="entry name" value="CHONDROITIN SYNTHASE"/>
    <property type="match status" value="1"/>
</dbReference>
<accession>A0ABN8R6Q8</accession>
<reference evidence="11 12" key="1">
    <citation type="submission" date="2022-05" db="EMBL/GenBank/DDBJ databases">
        <authorList>
            <consortium name="Genoscope - CEA"/>
            <person name="William W."/>
        </authorList>
    </citation>
    <scope>NUCLEOTIDE SEQUENCE [LARGE SCALE GENOMIC DNA]</scope>
</reference>
<gene>
    <name evidence="11" type="ORF">PLOB_00015646</name>
</gene>
<dbReference type="Proteomes" id="UP001159405">
    <property type="component" value="Unassembled WGS sequence"/>
</dbReference>
<keyword evidence="5 9" id="KW-0735">Signal-anchor</keyword>
<keyword evidence="3 9" id="KW-0808">Transferase</keyword>
<dbReference type="Pfam" id="PF05679">
    <property type="entry name" value="CHGN"/>
    <property type="match status" value="1"/>
</dbReference>
<evidence type="ECO:0000256" key="7">
    <source>
        <dbReference type="ARBA" id="ARBA00023034"/>
    </source>
</evidence>
<dbReference type="SUPFAM" id="SSF56988">
    <property type="entry name" value="Anthrax protective antigen"/>
    <property type="match status" value="1"/>
</dbReference>
<evidence type="ECO:0000256" key="1">
    <source>
        <dbReference type="ARBA" id="ARBA00004447"/>
    </source>
</evidence>
<dbReference type="InterPro" id="IPR011658">
    <property type="entry name" value="PA14_dom"/>
</dbReference>
<dbReference type="EMBL" id="CALNXK010000196">
    <property type="protein sequence ID" value="CAH3175029.1"/>
    <property type="molecule type" value="Genomic_DNA"/>
</dbReference>
<dbReference type="Gene3D" id="2.60.120.1560">
    <property type="match status" value="1"/>
</dbReference>
<evidence type="ECO:0000256" key="8">
    <source>
        <dbReference type="ARBA" id="ARBA00023136"/>
    </source>
</evidence>
<feature type="domain" description="PA14" evidence="10">
    <location>
        <begin position="47"/>
        <end position="225"/>
    </location>
</feature>
<dbReference type="PROSITE" id="PS51820">
    <property type="entry name" value="PA14"/>
    <property type="match status" value="1"/>
</dbReference>
<keyword evidence="7 9" id="KW-0333">Golgi apparatus</keyword>
<evidence type="ECO:0000313" key="11">
    <source>
        <dbReference type="EMBL" id="CAH3175029.1"/>
    </source>
</evidence>
<keyword evidence="4 9" id="KW-0812">Transmembrane</keyword>
<keyword evidence="6 9" id="KW-1133">Transmembrane helix</keyword>
<feature type="transmembrane region" description="Helical" evidence="9">
    <location>
        <begin position="12"/>
        <end position="29"/>
    </location>
</feature>
<dbReference type="InterPro" id="IPR051227">
    <property type="entry name" value="CS_glycosyltransferase"/>
</dbReference>
<proteinExistence type="inferred from homology"/>
<evidence type="ECO:0000259" key="10">
    <source>
        <dbReference type="PROSITE" id="PS51820"/>
    </source>
</evidence>
<name>A0ABN8R6Q8_9CNID</name>
<evidence type="ECO:0000256" key="9">
    <source>
        <dbReference type="RuleBase" id="RU364016"/>
    </source>
</evidence>
<keyword evidence="12" id="KW-1185">Reference proteome</keyword>